<dbReference type="EMBL" id="ML121541">
    <property type="protein sequence ID" value="RPB24548.1"/>
    <property type="molecule type" value="Genomic_DNA"/>
</dbReference>
<reference evidence="2 3" key="1">
    <citation type="journal article" date="2018" name="Nat. Ecol. Evol.">
        <title>Pezizomycetes genomes reveal the molecular basis of ectomycorrhizal truffle lifestyle.</title>
        <authorList>
            <person name="Murat C."/>
            <person name="Payen T."/>
            <person name="Noel B."/>
            <person name="Kuo A."/>
            <person name="Morin E."/>
            <person name="Chen J."/>
            <person name="Kohler A."/>
            <person name="Krizsan K."/>
            <person name="Balestrini R."/>
            <person name="Da Silva C."/>
            <person name="Montanini B."/>
            <person name="Hainaut M."/>
            <person name="Levati E."/>
            <person name="Barry K.W."/>
            <person name="Belfiori B."/>
            <person name="Cichocki N."/>
            <person name="Clum A."/>
            <person name="Dockter R.B."/>
            <person name="Fauchery L."/>
            <person name="Guy J."/>
            <person name="Iotti M."/>
            <person name="Le Tacon F."/>
            <person name="Lindquist E.A."/>
            <person name="Lipzen A."/>
            <person name="Malagnac F."/>
            <person name="Mello A."/>
            <person name="Molinier V."/>
            <person name="Miyauchi S."/>
            <person name="Poulain J."/>
            <person name="Riccioni C."/>
            <person name="Rubini A."/>
            <person name="Sitrit Y."/>
            <person name="Splivallo R."/>
            <person name="Traeger S."/>
            <person name="Wang M."/>
            <person name="Zifcakova L."/>
            <person name="Wipf D."/>
            <person name="Zambonelli A."/>
            <person name="Paolocci F."/>
            <person name="Nowrousian M."/>
            <person name="Ottonello S."/>
            <person name="Baldrian P."/>
            <person name="Spatafora J.W."/>
            <person name="Henrissat B."/>
            <person name="Nagy L.G."/>
            <person name="Aury J.M."/>
            <person name="Wincker P."/>
            <person name="Grigoriev I.V."/>
            <person name="Bonfante P."/>
            <person name="Martin F.M."/>
        </authorList>
    </citation>
    <scope>NUCLEOTIDE SEQUENCE [LARGE SCALE GENOMIC DNA]</scope>
    <source>
        <strain evidence="2 3">ATCC MYA-4762</strain>
    </source>
</reference>
<dbReference type="OrthoDB" id="5355126at2759"/>
<evidence type="ECO:0000313" key="3">
    <source>
        <dbReference type="Proteomes" id="UP000267821"/>
    </source>
</evidence>
<gene>
    <name evidence="2" type="ORF">L211DRAFT_837476</name>
</gene>
<feature type="region of interest" description="Disordered" evidence="1">
    <location>
        <begin position="67"/>
        <end position="129"/>
    </location>
</feature>
<name>A0A3N4LS92_9PEZI</name>
<organism evidence="2 3">
    <name type="scientific">Terfezia boudieri ATCC MYA-4762</name>
    <dbReference type="NCBI Taxonomy" id="1051890"/>
    <lineage>
        <taxon>Eukaryota</taxon>
        <taxon>Fungi</taxon>
        <taxon>Dikarya</taxon>
        <taxon>Ascomycota</taxon>
        <taxon>Pezizomycotina</taxon>
        <taxon>Pezizomycetes</taxon>
        <taxon>Pezizales</taxon>
        <taxon>Pezizaceae</taxon>
        <taxon>Terfezia</taxon>
    </lineage>
</organism>
<dbReference type="Proteomes" id="UP000267821">
    <property type="component" value="Unassembled WGS sequence"/>
</dbReference>
<sequence length="165" mass="17187">MSLPPNQPKITHRTANPPPGGAGATAHSSRFGGAPKRNLPLILGGAALLAGAYYMYGAGGDTKVAKESAERDATSASARLKEELPGGGKEGTASAEETLARIGSQVDKTVQEGKHRISEASQKLEGKVEEAKRPVLGTIDEMDKKIEKEASKAKSGISSWFGFGK</sequence>
<evidence type="ECO:0008006" key="4">
    <source>
        <dbReference type="Google" id="ProtNLM"/>
    </source>
</evidence>
<evidence type="ECO:0000256" key="1">
    <source>
        <dbReference type="SAM" id="MobiDB-lite"/>
    </source>
</evidence>
<evidence type="ECO:0000313" key="2">
    <source>
        <dbReference type="EMBL" id="RPB24548.1"/>
    </source>
</evidence>
<keyword evidence="3" id="KW-1185">Reference proteome</keyword>
<protein>
    <recommendedName>
        <fullName evidence="4">Calcofluor white hypersensitive protein</fullName>
    </recommendedName>
</protein>
<dbReference type="AlphaFoldDB" id="A0A3N4LS92"/>
<accession>A0A3N4LS92</accession>
<proteinExistence type="predicted"/>
<feature type="region of interest" description="Disordered" evidence="1">
    <location>
        <begin position="1"/>
        <end position="37"/>
    </location>
</feature>
<dbReference type="InParanoid" id="A0A3N4LS92"/>
<feature type="compositionally biased region" description="Basic and acidic residues" evidence="1">
    <location>
        <begin position="67"/>
        <end position="84"/>
    </location>
</feature>
<feature type="compositionally biased region" description="Basic and acidic residues" evidence="1">
    <location>
        <begin position="109"/>
        <end position="129"/>
    </location>
</feature>